<feature type="compositionally biased region" description="Acidic residues" evidence="5">
    <location>
        <begin position="191"/>
        <end position="209"/>
    </location>
</feature>
<proteinExistence type="inferred from homology"/>
<sequence length="339" mass="39490">MQADDITWQVINNGHCSFKTKTKTQNFCRNEYNLTGLCTRKACPLANSQYATVREENGICYLYMKVAERSHFPTRQWEKVKLRANMAQAVGQIHENLLHWDEFVRQKCKARLVRIHQYLLRARKMKLKGRDKKLIPIGRKAERKEIRKEEKALIAAKLDTAIEKELLGRLRQGTYGDIYNFNQQAFENVLEEEETEELEQEIEVENEVNEPERQFVEDFEESDEENSDIEDADRGFDASGDEEMDFSGSDDSQATDSEEEADENEEEGADETLELPDTDDEEEEPAAKKAKKTKASGKKSVSFSKALPTVKRKPQKSRLRPRIEIEYETEPKVRERQRR</sequence>
<dbReference type="Pfam" id="PF01778">
    <property type="entry name" value="Ribosomal_L28e"/>
    <property type="match status" value="1"/>
</dbReference>
<feature type="compositionally biased region" description="Basic residues" evidence="5">
    <location>
        <begin position="288"/>
        <end position="297"/>
    </location>
</feature>
<evidence type="ECO:0000313" key="7">
    <source>
        <dbReference type="EMBL" id="CAD5227286.1"/>
    </source>
</evidence>
<dbReference type="PANTHER" id="PTHR23405">
    <property type="entry name" value="MAINTENANCE OF KILLER 16 MAK16 PROTEIN-RELATED"/>
    <property type="match status" value="1"/>
</dbReference>
<evidence type="ECO:0000256" key="4">
    <source>
        <dbReference type="PIRNR" id="PIRNR003352"/>
    </source>
</evidence>
<dbReference type="EMBL" id="CAJFDI010000004">
    <property type="protein sequence ID" value="CAD5227286.1"/>
    <property type="molecule type" value="Genomic_DNA"/>
</dbReference>
<evidence type="ECO:0000313" key="11">
    <source>
        <dbReference type="WBParaSite" id="BXY_0802600.1"/>
    </source>
</evidence>
<evidence type="ECO:0000313" key="8">
    <source>
        <dbReference type="EMBL" id="CAG9117380.1"/>
    </source>
</evidence>
<feature type="compositionally biased region" description="Basic residues" evidence="5">
    <location>
        <begin position="310"/>
        <end position="320"/>
    </location>
</feature>
<dbReference type="GO" id="GO:0000470">
    <property type="term" value="P:maturation of LSU-rRNA"/>
    <property type="evidence" value="ECO:0007669"/>
    <property type="project" value="TreeGrafter"/>
</dbReference>
<evidence type="ECO:0000259" key="6">
    <source>
        <dbReference type="Pfam" id="PF01778"/>
    </source>
</evidence>
<feature type="region of interest" description="Disordered" evidence="5">
    <location>
        <begin position="191"/>
        <end position="339"/>
    </location>
</feature>
<dbReference type="PANTHER" id="PTHR23405:SF4">
    <property type="entry name" value="PROTEIN MAK16 HOMOLOG"/>
    <property type="match status" value="1"/>
</dbReference>
<feature type="compositionally biased region" description="Basic and acidic residues" evidence="5">
    <location>
        <begin position="321"/>
        <end position="339"/>
    </location>
</feature>
<comment type="subcellular location">
    <subcellularLocation>
        <location evidence="1">Nucleus</location>
    </subcellularLocation>
</comment>
<evidence type="ECO:0000256" key="1">
    <source>
        <dbReference type="ARBA" id="ARBA00004123"/>
    </source>
</evidence>
<keyword evidence="10" id="KW-1185">Reference proteome</keyword>
<evidence type="ECO:0000256" key="2">
    <source>
        <dbReference type="ARBA" id="ARBA00005514"/>
    </source>
</evidence>
<reference evidence="8" key="2">
    <citation type="submission" date="2020-08" db="EMBL/GenBank/DDBJ databases">
        <authorList>
            <person name="Kikuchi T."/>
        </authorList>
    </citation>
    <scope>NUCLEOTIDE SEQUENCE</scope>
    <source>
        <strain evidence="7">Ka4C1</strain>
    </source>
</reference>
<feature type="domain" description="Ribosomal eL28/Mak16" evidence="6">
    <location>
        <begin position="7"/>
        <end position="118"/>
    </location>
</feature>
<dbReference type="Proteomes" id="UP000582659">
    <property type="component" value="Unassembled WGS sequence"/>
</dbReference>
<dbReference type="FunFam" id="3.30.390.110:FF:000001">
    <property type="entry name" value="Protein MAK16 homolog"/>
    <property type="match status" value="1"/>
</dbReference>
<dbReference type="Proteomes" id="UP000095284">
    <property type="component" value="Unplaced"/>
</dbReference>
<evidence type="ECO:0000256" key="3">
    <source>
        <dbReference type="ARBA" id="ARBA00023242"/>
    </source>
</evidence>
<dbReference type="PIRSF" id="PIRSF003352">
    <property type="entry name" value="MAK16"/>
    <property type="match status" value="1"/>
</dbReference>
<gene>
    <name evidence="7" type="ORF">BXYJ_LOCUS9831</name>
</gene>
<accession>A0A1I7S4U3</accession>
<dbReference type="InterPro" id="IPR006958">
    <property type="entry name" value="Mak16"/>
</dbReference>
<reference evidence="11" key="1">
    <citation type="submission" date="2016-11" db="UniProtKB">
        <authorList>
            <consortium name="WormBaseParasite"/>
        </authorList>
    </citation>
    <scope>IDENTIFICATION</scope>
</reference>
<dbReference type="InterPro" id="IPR029004">
    <property type="entry name" value="Ribosomal_eL28/Mak16"/>
</dbReference>
<dbReference type="GO" id="GO:0000460">
    <property type="term" value="P:maturation of 5.8S rRNA"/>
    <property type="evidence" value="ECO:0007669"/>
    <property type="project" value="TreeGrafter"/>
</dbReference>
<feature type="compositionally biased region" description="Acidic residues" evidence="5">
    <location>
        <begin position="256"/>
        <end position="284"/>
    </location>
</feature>
<dbReference type="GO" id="GO:0005730">
    <property type="term" value="C:nucleolus"/>
    <property type="evidence" value="ECO:0007669"/>
    <property type="project" value="UniProtKB-UniRule"/>
</dbReference>
<evidence type="ECO:0000313" key="9">
    <source>
        <dbReference type="Proteomes" id="UP000095284"/>
    </source>
</evidence>
<dbReference type="AlphaFoldDB" id="A0A1I7S4U3"/>
<feature type="compositionally biased region" description="Acidic residues" evidence="5">
    <location>
        <begin position="217"/>
        <end position="231"/>
    </location>
</feature>
<dbReference type="Proteomes" id="UP000659654">
    <property type="component" value="Unassembled WGS sequence"/>
</dbReference>
<protein>
    <recommendedName>
        <fullName evidence="4">Protein MAK16 homolog</fullName>
    </recommendedName>
</protein>
<dbReference type="SMR" id="A0A1I7S4U3"/>
<dbReference type="GO" id="GO:0030687">
    <property type="term" value="C:preribosome, large subunit precursor"/>
    <property type="evidence" value="ECO:0007669"/>
    <property type="project" value="TreeGrafter"/>
</dbReference>
<dbReference type="Pfam" id="PF04874">
    <property type="entry name" value="Mak16"/>
    <property type="match status" value="1"/>
</dbReference>
<organism evidence="9 11">
    <name type="scientific">Bursaphelenchus xylophilus</name>
    <name type="common">Pinewood nematode worm</name>
    <name type="synonym">Aphelenchoides xylophilus</name>
    <dbReference type="NCBI Taxonomy" id="6326"/>
    <lineage>
        <taxon>Eukaryota</taxon>
        <taxon>Metazoa</taxon>
        <taxon>Ecdysozoa</taxon>
        <taxon>Nematoda</taxon>
        <taxon>Chromadorea</taxon>
        <taxon>Rhabditida</taxon>
        <taxon>Tylenchina</taxon>
        <taxon>Tylenchomorpha</taxon>
        <taxon>Aphelenchoidea</taxon>
        <taxon>Aphelenchoididae</taxon>
        <taxon>Bursaphelenchus</taxon>
    </lineage>
</organism>
<evidence type="ECO:0000256" key="5">
    <source>
        <dbReference type="SAM" id="MobiDB-lite"/>
    </source>
</evidence>
<dbReference type="eggNOG" id="KOG3064">
    <property type="taxonomic scope" value="Eukaryota"/>
</dbReference>
<dbReference type="EMBL" id="CAJFCV020000004">
    <property type="protein sequence ID" value="CAG9117380.1"/>
    <property type="molecule type" value="Genomic_DNA"/>
</dbReference>
<evidence type="ECO:0000313" key="10">
    <source>
        <dbReference type="Proteomes" id="UP000659654"/>
    </source>
</evidence>
<dbReference type="Gene3D" id="3.30.390.110">
    <property type="match status" value="1"/>
</dbReference>
<name>A0A1I7S4U3_BURXY</name>
<comment type="similarity">
    <text evidence="2 4">Belongs to the MAK16 family.</text>
</comment>
<keyword evidence="3 4" id="KW-0539">Nucleus</keyword>
<dbReference type="WBParaSite" id="BXY_0802600.1">
    <property type="protein sequence ID" value="BXY_0802600.1"/>
    <property type="gene ID" value="BXY_0802600"/>
</dbReference>
<dbReference type="OrthoDB" id="10251342at2759"/>